<protein>
    <submittedName>
        <fullName evidence="9">MFS transporter</fullName>
    </submittedName>
</protein>
<dbReference type="SUPFAM" id="SSF103473">
    <property type="entry name" value="MFS general substrate transporter"/>
    <property type="match status" value="1"/>
</dbReference>
<dbReference type="PIRSF" id="PIRSF002808">
    <property type="entry name" value="Hexose_phosphate_transp"/>
    <property type="match status" value="1"/>
</dbReference>
<feature type="transmembrane region" description="Helical" evidence="7">
    <location>
        <begin position="12"/>
        <end position="30"/>
    </location>
</feature>
<dbReference type="GO" id="GO:0022857">
    <property type="term" value="F:transmembrane transporter activity"/>
    <property type="evidence" value="ECO:0007669"/>
    <property type="project" value="InterPro"/>
</dbReference>
<comment type="subcellular location">
    <subcellularLocation>
        <location evidence="1">Cell membrane</location>
        <topology evidence="1">Multi-pass membrane protein</topology>
    </subcellularLocation>
</comment>
<dbReference type="OrthoDB" id="9771451at2"/>
<sequence>MSQEKNLNRTSHVRIWMLMLILFLSVVAYADRSILSISGSAIKEEFGLSAIQLGLILSAFSWAYVIGQIPGGLFLDRFGTKKVYGVTLALWSLSTIAMGFVGEFSSGMTAALALMFGLRFVLGLIEAPSFPANARVVIMWFPSAERGRASSLFSSAQYFAVAIFSPLSGWLVSRYGWEWPFFVLGGIGVLAVFVWSAFMRSPKQHPQVSASELRHIVDGGALVDIDSAQTLKARPALSKAMFKKLLSNRMLWCAYIGQYCIIALSYFFITWFPIYLVQARGMNILDAGFATIAPALFGFAGGICGGYISDKLLARGWSISWARKTPYIVGMLMAATLILAAVIPSNAGIIAIMSFAFFGKGVAAGAGTWTVVSDTAPKEAVGLAGSIFNGIGNIAGFLTPLLFGIIVGVTGSYSIGLVFVGAHCVVAALLFWLVMGPIERVGEEQQSTATTYKKQGKEDGIKAV</sequence>
<evidence type="ECO:0000256" key="1">
    <source>
        <dbReference type="ARBA" id="ARBA00004651"/>
    </source>
</evidence>
<dbReference type="InterPro" id="IPR036259">
    <property type="entry name" value="MFS_trans_sf"/>
</dbReference>
<dbReference type="EMBL" id="MLJI01000001">
    <property type="protein sequence ID" value="ORM95411.1"/>
    <property type="molecule type" value="Genomic_DNA"/>
</dbReference>
<dbReference type="CDD" id="cd17319">
    <property type="entry name" value="MFS_ExuT_GudP_like"/>
    <property type="match status" value="1"/>
</dbReference>
<dbReference type="InterPro" id="IPR050382">
    <property type="entry name" value="MFS_Na/Anion_cotransporter"/>
</dbReference>
<evidence type="ECO:0000256" key="4">
    <source>
        <dbReference type="ARBA" id="ARBA00022989"/>
    </source>
</evidence>
<keyword evidence="10" id="KW-1185">Reference proteome</keyword>
<dbReference type="GO" id="GO:0005886">
    <property type="term" value="C:plasma membrane"/>
    <property type="evidence" value="ECO:0007669"/>
    <property type="project" value="UniProtKB-SubCell"/>
</dbReference>
<comment type="caution">
    <text evidence="9">The sequence shown here is derived from an EMBL/GenBank/DDBJ whole genome shotgun (WGS) entry which is preliminary data.</text>
</comment>
<keyword evidence="2" id="KW-1003">Cell membrane</keyword>
<dbReference type="Proteomes" id="UP000193749">
    <property type="component" value="Unassembled WGS sequence"/>
</dbReference>
<dbReference type="InterPro" id="IPR020846">
    <property type="entry name" value="MFS_dom"/>
</dbReference>
<keyword evidence="4 7" id="KW-1133">Transmembrane helix</keyword>
<feature type="transmembrane region" description="Helical" evidence="7">
    <location>
        <begin position="83"/>
        <end position="102"/>
    </location>
</feature>
<gene>
    <name evidence="9" type="ORF">HA50_19495</name>
</gene>
<feature type="transmembrane region" description="Helical" evidence="7">
    <location>
        <begin position="151"/>
        <end position="173"/>
    </location>
</feature>
<feature type="transmembrane region" description="Helical" evidence="7">
    <location>
        <begin position="287"/>
        <end position="307"/>
    </location>
</feature>
<dbReference type="STRING" id="55209.HA50_19495"/>
<feature type="transmembrane region" description="Helical" evidence="7">
    <location>
        <begin position="108"/>
        <end position="130"/>
    </location>
</feature>
<dbReference type="Pfam" id="PF07690">
    <property type="entry name" value="MFS_1"/>
    <property type="match status" value="1"/>
</dbReference>
<dbReference type="InterPro" id="IPR000849">
    <property type="entry name" value="Sugar_P_transporter"/>
</dbReference>
<reference evidence="9 10" key="1">
    <citation type="journal article" date="2017" name="Antonie Van Leeuwenhoek">
        <title>Phylogenomic resolution of the bacterial genus Pantoea and its relationship with Erwinia and Tatumella.</title>
        <authorList>
            <person name="Palmer M."/>
            <person name="Steenkamp E.T."/>
            <person name="Coetzee M.P."/>
            <person name="Chan W.Y."/>
            <person name="van Zyl E."/>
            <person name="De Maayer P."/>
            <person name="Coutinho T.A."/>
            <person name="Blom J."/>
            <person name="Smits T.H."/>
            <person name="Duffy B."/>
            <person name="Venter S.N."/>
        </authorList>
    </citation>
    <scope>NUCLEOTIDE SEQUENCE [LARGE SCALE GENOMIC DNA]</scope>
    <source>
        <strain evidence="9 10">LMG 2657</strain>
    </source>
</reference>
<dbReference type="AlphaFoldDB" id="A0A1X1EZK8"/>
<feature type="transmembrane region" description="Helical" evidence="7">
    <location>
        <begin position="251"/>
        <end position="275"/>
    </location>
</feature>
<evidence type="ECO:0000256" key="3">
    <source>
        <dbReference type="ARBA" id="ARBA00022692"/>
    </source>
</evidence>
<dbReference type="RefSeq" id="WP_084877697.1">
    <property type="nucleotide sequence ID" value="NZ_JAGGMY010000001.1"/>
</dbReference>
<dbReference type="PANTHER" id="PTHR11662">
    <property type="entry name" value="SOLUTE CARRIER FAMILY 17"/>
    <property type="match status" value="1"/>
</dbReference>
<evidence type="ECO:0000256" key="7">
    <source>
        <dbReference type="SAM" id="Phobius"/>
    </source>
</evidence>
<feature type="transmembrane region" description="Helical" evidence="7">
    <location>
        <begin position="179"/>
        <end position="198"/>
    </location>
</feature>
<evidence type="ECO:0000313" key="10">
    <source>
        <dbReference type="Proteomes" id="UP000193749"/>
    </source>
</evidence>
<feature type="transmembrane region" description="Helical" evidence="7">
    <location>
        <begin position="383"/>
        <end position="407"/>
    </location>
</feature>
<proteinExistence type="inferred from homology"/>
<feature type="transmembrane region" description="Helical" evidence="7">
    <location>
        <begin position="413"/>
        <end position="434"/>
    </location>
</feature>
<dbReference type="PROSITE" id="PS50850">
    <property type="entry name" value="MFS"/>
    <property type="match status" value="1"/>
</dbReference>
<dbReference type="InterPro" id="IPR011701">
    <property type="entry name" value="MFS"/>
</dbReference>
<dbReference type="PANTHER" id="PTHR11662:SF399">
    <property type="entry name" value="FI19708P1-RELATED"/>
    <property type="match status" value="1"/>
</dbReference>
<keyword evidence="5 7" id="KW-0472">Membrane</keyword>
<organism evidence="9 10">
    <name type="scientific">Pantoea cypripedii</name>
    <name type="common">Pectobacterium cypripedii</name>
    <name type="synonym">Erwinia cypripedii</name>
    <dbReference type="NCBI Taxonomy" id="55209"/>
    <lineage>
        <taxon>Bacteria</taxon>
        <taxon>Pseudomonadati</taxon>
        <taxon>Pseudomonadota</taxon>
        <taxon>Gammaproteobacteria</taxon>
        <taxon>Enterobacterales</taxon>
        <taxon>Erwiniaceae</taxon>
        <taxon>Pantoea</taxon>
    </lineage>
</organism>
<evidence type="ECO:0000256" key="2">
    <source>
        <dbReference type="ARBA" id="ARBA00022475"/>
    </source>
</evidence>
<feature type="transmembrane region" description="Helical" evidence="7">
    <location>
        <begin position="327"/>
        <end position="343"/>
    </location>
</feature>
<evidence type="ECO:0000256" key="6">
    <source>
        <dbReference type="ARBA" id="ARBA00038514"/>
    </source>
</evidence>
<name>A0A1X1EZK8_PANCY</name>
<feature type="transmembrane region" description="Helical" evidence="7">
    <location>
        <begin position="50"/>
        <end position="71"/>
    </location>
</feature>
<dbReference type="Gene3D" id="1.20.1250.20">
    <property type="entry name" value="MFS general substrate transporter like domains"/>
    <property type="match status" value="2"/>
</dbReference>
<comment type="similarity">
    <text evidence="6">Belongs to the major facilitator superfamily. Phthalate permease family.</text>
</comment>
<evidence type="ECO:0000256" key="5">
    <source>
        <dbReference type="ARBA" id="ARBA00023136"/>
    </source>
</evidence>
<accession>A0A1X1EZK8</accession>
<evidence type="ECO:0000313" key="9">
    <source>
        <dbReference type="EMBL" id="ORM95411.1"/>
    </source>
</evidence>
<evidence type="ECO:0000259" key="8">
    <source>
        <dbReference type="PROSITE" id="PS50850"/>
    </source>
</evidence>
<feature type="domain" description="Major facilitator superfamily (MFS) profile" evidence="8">
    <location>
        <begin position="17"/>
        <end position="439"/>
    </location>
</feature>
<keyword evidence="3 7" id="KW-0812">Transmembrane</keyword>